<proteinExistence type="predicted"/>
<evidence type="ECO:0008006" key="3">
    <source>
        <dbReference type="Google" id="ProtNLM"/>
    </source>
</evidence>
<evidence type="ECO:0000313" key="2">
    <source>
        <dbReference type="Proteomes" id="UP000499080"/>
    </source>
</evidence>
<dbReference type="Proteomes" id="UP000499080">
    <property type="component" value="Unassembled WGS sequence"/>
</dbReference>
<dbReference type="OrthoDB" id="415822at2759"/>
<dbReference type="AlphaFoldDB" id="A0A4Y2CIV6"/>
<dbReference type="EMBL" id="BGPR01000201">
    <property type="protein sequence ID" value="GBM04342.1"/>
    <property type="molecule type" value="Genomic_DNA"/>
</dbReference>
<evidence type="ECO:0000313" key="1">
    <source>
        <dbReference type="EMBL" id="GBM04342.1"/>
    </source>
</evidence>
<reference evidence="1 2" key="1">
    <citation type="journal article" date="2019" name="Sci. Rep.">
        <title>Orb-weaving spider Araneus ventricosus genome elucidates the spidroin gene catalogue.</title>
        <authorList>
            <person name="Kono N."/>
            <person name="Nakamura H."/>
            <person name="Ohtoshi R."/>
            <person name="Moran D.A.P."/>
            <person name="Shinohara A."/>
            <person name="Yoshida Y."/>
            <person name="Fujiwara M."/>
            <person name="Mori M."/>
            <person name="Tomita M."/>
            <person name="Arakawa K."/>
        </authorList>
    </citation>
    <scope>NUCLEOTIDE SEQUENCE [LARGE SCALE GENOMIC DNA]</scope>
</reference>
<comment type="caution">
    <text evidence="1">The sequence shown here is derived from an EMBL/GenBank/DDBJ whole genome shotgun (WGS) entry which is preliminary data.</text>
</comment>
<protein>
    <recommendedName>
        <fullName evidence="3">Reverse transcriptase domain-containing protein</fullName>
    </recommendedName>
</protein>
<organism evidence="1 2">
    <name type="scientific">Araneus ventricosus</name>
    <name type="common">Orbweaver spider</name>
    <name type="synonym">Epeira ventricosa</name>
    <dbReference type="NCBI Taxonomy" id="182803"/>
    <lineage>
        <taxon>Eukaryota</taxon>
        <taxon>Metazoa</taxon>
        <taxon>Ecdysozoa</taxon>
        <taxon>Arthropoda</taxon>
        <taxon>Chelicerata</taxon>
        <taxon>Arachnida</taxon>
        <taxon>Araneae</taxon>
        <taxon>Araneomorphae</taxon>
        <taxon>Entelegynae</taxon>
        <taxon>Araneoidea</taxon>
        <taxon>Araneidae</taxon>
        <taxon>Araneus</taxon>
    </lineage>
</organism>
<accession>A0A4Y2CIV6</accession>
<name>A0A4Y2CIV6_ARAVE</name>
<sequence>MELGIRNLNQKINEGKKKNPHVLVLSIGIKVAFDNTQHSSIASYLDNSHCPKTYKIMSEIYSSTENLFSILAKDQSLEIRRWGFYRVPAVVQPSGT</sequence>
<keyword evidence="2" id="KW-1185">Reference proteome</keyword>
<gene>
    <name evidence="1" type="ORF">AVEN_146209_1</name>
</gene>